<evidence type="ECO:0000313" key="3">
    <source>
        <dbReference type="EMBL" id="BCL57781.1"/>
    </source>
</evidence>
<keyword evidence="2" id="KW-0963">Cytoplasm</keyword>
<dbReference type="EMBL" id="JAJDKQ010000011">
    <property type="protein sequence ID" value="MCB8561769.1"/>
    <property type="molecule type" value="Genomic_DNA"/>
</dbReference>
<dbReference type="GO" id="GO:0043023">
    <property type="term" value="F:ribosomal large subunit binding"/>
    <property type="evidence" value="ECO:0007669"/>
    <property type="project" value="TreeGrafter"/>
</dbReference>
<dbReference type="RefSeq" id="WP_022001269.1">
    <property type="nucleotide sequence ID" value="NZ_AP024085.1"/>
</dbReference>
<comment type="function">
    <text evidence="2">Functions as a ribosomal silencing factor. Interacts with ribosomal protein uL14 (rplN), blocking formation of intersubunit bridge B8. Prevents association of the 30S and 50S ribosomal subunits and the formation of functional ribosomes, thus repressing translation.</text>
</comment>
<evidence type="ECO:0000313" key="8">
    <source>
        <dbReference type="Proteomes" id="UP000593842"/>
    </source>
</evidence>
<dbReference type="EMBL" id="JANGBO010000001">
    <property type="protein sequence ID" value="MCQ5060523.1"/>
    <property type="molecule type" value="Genomic_DNA"/>
</dbReference>
<dbReference type="KEGG" id="fit:Fi14EGH31_14930"/>
<dbReference type="EMBL" id="PYLQ01000004">
    <property type="protein sequence ID" value="PST42495.1"/>
    <property type="molecule type" value="Genomic_DNA"/>
</dbReference>
<dbReference type="Proteomes" id="UP001197827">
    <property type="component" value="Unassembled WGS sequence"/>
</dbReference>
<dbReference type="NCBIfam" id="TIGR00090">
    <property type="entry name" value="rsfS_iojap_ybeB"/>
    <property type="match status" value="1"/>
</dbReference>
<evidence type="ECO:0000256" key="1">
    <source>
        <dbReference type="ARBA" id="ARBA00010574"/>
    </source>
</evidence>
<reference evidence="8" key="3">
    <citation type="submission" date="2020-09" db="EMBL/GenBank/DDBJ databases">
        <title>Complete genome sequencing of Faecalibacillus intestinalis strain 14EGH31.</title>
        <authorList>
            <person name="Sakamoto M."/>
            <person name="Murakami T."/>
            <person name="Mori H."/>
        </authorList>
    </citation>
    <scope>NUCLEOTIDE SEQUENCE [LARGE SCALE GENOMIC DNA]</scope>
    <source>
        <strain evidence="8">14EGH31</strain>
    </source>
</reference>
<organism evidence="6 7">
    <name type="scientific">Faecalibacillus intestinalis</name>
    <dbReference type="NCBI Taxonomy" id="1982626"/>
    <lineage>
        <taxon>Bacteria</taxon>
        <taxon>Bacillati</taxon>
        <taxon>Bacillota</taxon>
        <taxon>Erysipelotrichia</taxon>
        <taxon>Erysipelotrichales</taxon>
        <taxon>Coprobacillaceae</taxon>
        <taxon>Faecalibacillus</taxon>
    </lineage>
</organism>
<dbReference type="Proteomes" id="UP000593842">
    <property type="component" value="Chromosome"/>
</dbReference>
<dbReference type="Gene3D" id="3.30.460.10">
    <property type="entry name" value="Beta Polymerase, domain 2"/>
    <property type="match status" value="1"/>
</dbReference>
<dbReference type="InterPro" id="IPR004394">
    <property type="entry name" value="Iojap/RsfS/C7orf30"/>
</dbReference>
<evidence type="ECO:0000313" key="6">
    <source>
        <dbReference type="EMBL" id="PST42495.1"/>
    </source>
</evidence>
<accession>A0A2T3G4L5</accession>
<dbReference type="Pfam" id="PF02410">
    <property type="entry name" value="RsfS"/>
    <property type="match status" value="1"/>
</dbReference>
<proteinExistence type="inferred from homology"/>
<keyword evidence="2" id="KW-0810">Translation regulation</keyword>
<dbReference type="GO" id="GO:0005737">
    <property type="term" value="C:cytoplasm"/>
    <property type="evidence" value="ECO:0007669"/>
    <property type="project" value="UniProtKB-SubCell"/>
</dbReference>
<dbReference type="PANTHER" id="PTHR21043:SF0">
    <property type="entry name" value="MITOCHONDRIAL ASSEMBLY OF RIBOSOMAL LARGE SUBUNIT PROTEIN 1"/>
    <property type="match status" value="1"/>
</dbReference>
<dbReference type="HAMAP" id="MF_01477">
    <property type="entry name" value="Iojap_RsfS"/>
    <property type="match status" value="1"/>
</dbReference>
<comment type="subunit">
    <text evidence="2">Interacts with ribosomal protein uL14 (rplN).</text>
</comment>
<dbReference type="GO" id="GO:0017148">
    <property type="term" value="P:negative regulation of translation"/>
    <property type="evidence" value="ECO:0007669"/>
    <property type="project" value="UniProtKB-UniRule"/>
</dbReference>
<evidence type="ECO:0000256" key="2">
    <source>
        <dbReference type="HAMAP-Rule" id="MF_01477"/>
    </source>
</evidence>
<dbReference type="EMBL" id="AP024085">
    <property type="protein sequence ID" value="BCL57781.1"/>
    <property type="molecule type" value="Genomic_DNA"/>
</dbReference>
<name>A0A2T3G4L5_9FIRM</name>
<gene>
    <name evidence="2 6" type="primary">rsfS</name>
    <name evidence="6" type="ORF">C7U54_04285</name>
    <name evidence="3" type="ORF">Fi14EGH31_14930</name>
    <name evidence="4" type="ORF">LJD74_07115</name>
    <name evidence="5" type="ORF">NE542_01515</name>
</gene>
<reference evidence="4" key="4">
    <citation type="submission" date="2021-10" db="EMBL/GenBank/DDBJ databases">
        <title>Collection of gut derived symbiotic bacterial strains cultured from healthy donors.</title>
        <authorList>
            <person name="Lin H."/>
            <person name="Littmann E."/>
            <person name="Kohout C."/>
            <person name="Pamer E.G."/>
        </authorList>
    </citation>
    <scope>NUCLEOTIDE SEQUENCE</scope>
    <source>
        <strain evidence="4">DFI.5.2</strain>
    </source>
</reference>
<dbReference type="SUPFAM" id="SSF81301">
    <property type="entry name" value="Nucleotidyltransferase"/>
    <property type="match status" value="1"/>
</dbReference>
<evidence type="ECO:0000313" key="4">
    <source>
        <dbReference type="EMBL" id="MCB8561769.1"/>
    </source>
</evidence>
<dbReference type="Proteomes" id="UP001204814">
    <property type="component" value="Unassembled WGS sequence"/>
</dbReference>
<dbReference type="InterPro" id="IPR043519">
    <property type="entry name" value="NT_sf"/>
</dbReference>
<comment type="similarity">
    <text evidence="1 2">Belongs to the Iojap/RsfS family.</text>
</comment>
<reference evidence="5" key="5">
    <citation type="submission" date="2022-06" db="EMBL/GenBank/DDBJ databases">
        <title>Isolation of gut microbiota from human fecal samples.</title>
        <authorList>
            <person name="Pamer E.G."/>
            <person name="Barat B."/>
            <person name="Waligurski E."/>
            <person name="Medina S."/>
            <person name="Paddock L."/>
            <person name="Mostad J."/>
        </authorList>
    </citation>
    <scope>NUCLEOTIDE SEQUENCE</scope>
    <source>
        <strain evidence="5">DFI.6.24</strain>
    </source>
</reference>
<reference evidence="6 7" key="1">
    <citation type="journal article" date="2019" name="Int. J. Syst. Evol. Microbiol.">
        <title>Faecalibacillus intestinalis gen. nov., sp. nov. and Faecalibacillus faecis sp. nov., isolated from human faeces.</title>
        <authorList>
            <person name="Seo B."/>
            <person name="Jeon K."/>
            <person name="Baek I."/>
            <person name="Lee Y.M."/>
            <person name="Baek K."/>
            <person name="Ko G."/>
        </authorList>
    </citation>
    <scope>NUCLEOTIDE SEQUENCE [LARGE SCALE GENOMIC DNA]</scope>
    <source>
        <strain evidence="6 7">SNUG30099</strain>
    </source>
</reference>
<protein>
    <recommendedName>
        <fullName evidence="2">Ribosomal silencing factor RsfS</fullName>
    </recommendedName>
</protein>
<dbReference type="GO" id="GO:0090071">
    <property type="term" value="P:negative regulation of ribosome biogenesis"/>
    <property type="evidence" value="ECO:0007669"/>
    <property type="project" value="UniProtKB-UniRule"/>
</dbReference>
<comment type="subcellular location">
    <subcellularLocation>
        <location evidence="2">Cytoplasm</location>
    </subcellularLocation>
</comment>
<dbReference type="PANTHER" id="PTHR21043">
    <property type="entry name" value="IOJAP SUPERFAMILY ORTHOLOG"/>
    <property type="match status" value="1"/>
</dbReference>
<dbReference type="Proteomes" id="UP000240974">
    <property type="component" value="Unassembled WGS sequence"/>
</dbReference>
<dbReference type="GeneID" id="70579928"/>
<keyword evidence="2" id="KW-0678">Repressor</keyword>
<dbReference type="AlphaFoldDB" id="A0A2T3G4L5"/>
<keyword evidence="7" id="KW-1185">Reference proteome</keyword>
<evidence type="ECO:0000313" key="5">
    <source>
        <dbReference type="EMBL" id="MCQ5060523.1"/>
    </source>
</evidence>
<sequence length="113" mass="13223">MDKLKTIVKVLDEKLAEDIVVIDMSIDSPICDYFVIASASNERLLLALKDHIEDACDKERYYVKNIEGRKNCKWILMDYGDIVVHLFDPEERKNYGIEKLWSDKPFVQVEDIL</sequence>
<evidence type="ECO:0000313" key="7">
    <source>
        <dbReference type="Proteomes" id="UP000240974"/>
    </source>
</evidence>
<dbReference type="GO" id="GO:0042256">
    <property type="term" value="P:cytosolic ribosome assembly"/>
    <property type="evidence" value="ECO:0007669"/>
    <property type="project" value="UniProtKB-UniRule"/>
</dbReference>
<reference evidence="3" key="2">
    <citation type="journal article" date="2020" name="Microbiol. Resour. Announc.">
        <title>Complete Genome Sequence of Faecalibacillus intestinalis JCM 34082, Isolated from Feces from a Healthy Japanese Female.</title>
        <authorList>
            <person name="Sakamoto M."/>
            <person name="Ikeyama N."/>
            <person name="Toyoda A."/>
            <person name="Murakami T."/>
            <person name="Mori H."/>
            <person name="Ohkuma M."/>
        </authorList>
    </citation>
    <scope>NUCLEOTIDE SEQUENCE</scope>
    <source>
        <strain evidence="3">14EGH31</strain>
    </source>
</reference>